<dbReference type="InterPro" id="IPR036291">
    <property type="entry name" value="NAD(P)-bd_dom_sf"/>
</dbReference>
<gene>
    <name evidence="2" type="ORF">Z517_08252</name>
</gene>
<dbReference type="SUPFAM" id="SSF50129">
    <property type="entry name" value="GroES-like"/>
    <property type="match status" value="1"/>
</dbReference>
<dbReference type="InterPro" id="IPR011032">
    <property type="entry name" value="GroES-like_sf"/>
</dbReference>
<feature type="domain" description="Enoyl reductase (ER)" evidence="1">
    <location>
        <begin position="38"/>
        <end position="413"/>
    </location>
</feature>
<evidence type="ECO:0000259" key="1">
    <source>
        <dbReference type="SMART" id="SM00829"/>
    </source>
</evidence>
<dbReference type="HOGENOM" id="CLU_026673_3_3_1"/>
<dbReference type="STRING" id="1442368.A0A0D2DL84"/>
<sequence length="421" mass="43846">MTSSTTTAAPPPTGELPPTAAALPATMRAWQFTSTHHGLEKNLHLNDAAPLPPHDAKTLGKDKVLVQVLAAAVNPVDYKLAEMPVVGRMLIKTPSSPGLDFAGRVVAVGPPSSLPPPPPPSSSFPSSGFADDLKIGQLVFGRLDQPTQFGTLAEYTLAPRSGLALVPEGVAVRDAACVGTAGLTAYKAIVSNVQHLASGSSSGGKKPSVFVNGGSGGTGVWSIQIAKALGCHVVSTCSGRNVELCKSLGADEVIDYTKGDVVGVLRKMATSPKTATNTNTTTTTTTGGDPSETAKFDLIVDNVGTSDALYWQAHHFTTPKAKYVQVGAGMSLHATLQTAMKMLWPGFLGGGRRKFHLMMVANDAAAPAQFAELGGWLAQGRVRAVVDEVVPFEDAPRAFEKLKTGRARGKIVVDFAQSVTK</sequence>
<dbReference type="CDD" id="cd08267">
    <property type="entry name" value="MDR1"/>
    <property type="match status" value="1"/>
</dbReference>
<dbReference type="PANTHER" id="PTHR44013">
    <property type="entry name" value="ZINC-TYPE ALCOHOL DEHYDROGENASE-LIKE PROTEIN C16A3.02C"/>
    <property type="match status" value="1"/>
</dbReference>
<dbReference type="Gene3D" id="3.90.180.10">
    <property type="entry name" value="Medium-chain alcohol dehydrogenases, catalytic domain"/>
    <property type="match status" value="1"/>
</dbReference>
<evidence type="ECO:0000313" key="2">
    <source>
        <dbReference type="EMBL" id="KIW78416.1"/>
    </source>
</evidence>
<keyword evidence="3" id="KW-1185">Reference proteome</keyword>
<dbReference type="Gene3D" id="3.40.50.720">
    <property type="entry name" value="NAD(P)-binding Rossmann-like Domain"/>
    <property type="match status" value="1"/>
</dbReference>
<dbReference type="Pfam" id="PF08240">
    <property type="entry name" value="ADH_N"/>
    <property type="match status" value="1"/>
</dbReference>
<dbReference type="InterPro" id="IPR013154">
    <property type="entry name" value="ADH-like_N"/>
</dbReference>
<dbReference type="VEuPathDB" id="FungiDB:Z517_08252"/>
<organism evidence="2 3">
    <name type="scientific">Fonsecaea pedrosoi CBS 271.37</name>
    <dbReference type="NCBI Taxonomy" id="1442368"/>
    <lineage>
        <taxon>Eukaryota</taxon>
        <taxon>Fungi</taxon>
        <taxon>Dikarya</taxon>
        <taxon>Ascomycota</taxon>
        <taxon>Pezizomycotina</taxon>
        <taxon>Eurotiomycetes</taxon>
        <taxon>Chaetothyriomycetidae</taxon>
        <taxon>Chaetothyriales</taxon>
        <taxon>Herpotrichiellaceae</taxon>
        <taxon>Fonsecaea</taxon>
    </lineage>
</organism>
<dbReference type="GO" id="GO:0016491">
    <property type="term" value="F:oxidoreductase activity"/>
    <property type="evidence" value="ECO:0007669"/>
    <property type="project" value="InterPro"/>
</dbReference>
<dbReference type="InterPro" id="IPR020843">
    <property type="entry name" value="ER"/>
</dbReference>
<dbReference type="GeneID" id="25307742"/>
<proteinExistence type="predicted"/>
<dbReference type="InterPro" id="IPR052733">
    <property type="entry name" value="Chloroplast_QOR"/>
</dbReference>
<evidence type="ECO:0000313" key="3">
    <source>
        <dbReference type="Proteomes" id="UP000053029"/>
    </source>
</evidence>
<protein>
    <recommendedName>
        <fullName evidence="1">Enoyl reductase (ER) domain-containing protein</fullName>
    </recommendedName>
</protein>
<dbReference type="Pfam" id="PF13602">
    <property type="entry name" value="ADH_zinc_N_2"/>
    <property type="match status" value="1"/>
</dbReference>
<dbReference type="OrthoDB" id="201656at2759"/>
<accession>A0A0D2DL84</accession>
<dbReference type="SMART" id="SM00829">
    <property type="entry name" value="PKS_ER"/>
    <property type="match status" value="1"/>
</dbReference>
<dbReference type="Proteomes" id="UP000053029">
    <property type="component" value="Unassembled WGS sequence"/>
</dbReference>
<dbReference type="RefSeq" id="XP_013282224.1">
    <property type="nucleotide sequence ID" value="XM_013426770.1"/>
</dbReference>
<dbReference type="EMBL" id="KN846973">
    <property type="protein sequence ID" value="KIW78416.1"/>
    <property type="molecule type" value="Genomic_DNA"/>
</dbReference>
<dbReference type="AlphaFoldDB" id="A0A0D2DL84"/>
<reference evidence="2 3" key="1">
    <citation type="submission" date="2015-01" db="EMBL/GenBank/DDBJ databases">
        <title>The Genome Sequence of Fonsecaea pedrosoi CBS 271.37.</title>
        <authorList>
            <consortium name="The Broad Institute Genomics Platform"/>
            <person name="Cuomo C."/>
            <person name="de Hoog S."/>
            <person name="Gorbushina A."/>
            <person name="Stielow B."/>
            <person name="Teixiera M."/>
            <person name="Abouelleil A."/>
            <person name="Chapman S.B."/>
            <person name="Priest M."/>
            <person name="Young S.K."/>
            <person name="Wortman J."/>
            <person name="Nusbaum C."/>
            <person name="Birren B."/>
        </authorList>
    </citation>
    <scope>NUCLEOTIDE SEQUENCE [LARGE SCALE GENOMIC DNA]</scope>
    <source>
        <strain evidence="2 3">CBS 271.37</strain>
    </source>
</reference>
<name>A0A0D2DL84_9EURO</name>
<dbReference type="PANTHER" id="PTHR44013:SF1">
    <property type="entry name" value="ZINC-TYPE ALCOHOL DEHYDROGENASE-LIKE PROTEIN C16A3.02C"/>
    <property type="match status" value="1"/>
</dbReference>
<dbReference type="SUPFAM" id="SSF51735">
    <property type="entry name" value="NAD(P)-binding Rossmann-fold domains"/>
    <property type="match status" value="1"/>
</dbReference>